<dbReference type="GO" id="GO:0009383">
    <property type="term" value="F:rRNA (cytosine-C5-)-methyltransferase activity"/>
    <property type="evidence" value="ECO:0007669"/>
    <property type="project" value="TreeGrafter"/>
</dbReference>
<feature type="binding site" evidence="13">
    <location>
        <position position="345"/>
    </location>
    <ligand>
        <name>S-adenosyl-L-methionine</name>
        <dbReference type="ChEBI" id="CHEBI:59789"/>
    </ligand>
</feature>
<evidence type="ECO:0000313" key="16">
    <source>
        <dbReference type="Proteomes" id="UP001296776"/>
    </source>
</evidence>
<dbReference type="InterPro" id="IPR004573">
    <property type="entry name" value="rRNA_ssu_MeTfrase_B"/>
</dbReference>
<comment type="caution">
    <text evidence="15">The sequence shown here is derived from an EMBL/GenBank/DDBJ whole genome shotgun (WGS) entry which is preliminary data.</text>
</comment>
<evidence type="ECO:0000313" key="15">
    <source>
        <dbReference type="EMBL" id="MBK1703119.1"/>
    </source>
</evidence>
<evidence type="ECO:0000256" key="4">
    <source>
        <dbReference type="ARBA" id="ARBA00022490"/>
    </source>
</evidence>
<comment type="similarity">
    <text evidence="13">Belongs to the class I-like SAM-binding methyltransferase superfamily. RsmB/NOP family.</text>
</comment>
<dbReference type="PROSITE" id="PS51686">
    <property type="entry name" value="SAM_MT_RSMB_NOP"/>
    <property type="match status" value="1"/>
</dbReference>
<feature type="active site" description="Nucleophile" evidence="13">
    <location>
        <position position="398"/>
    </location>
</feature>
<evidence type="ECO:0000256" key="1">
    <source>
        <dbReference type="ARBA" id="ARBA00002724"/>
    </source>
</evidence>
<name>A0AAJ0U0J3_9GAMM</name>
<evidence type="ECO:0000256" key="13">
    <source>
        <dbReference type="PROSITE-ProRule" id="PRU01023"/>
    </source>
</evidence>
<evidence type="ECO:0000256" key="6">
    <source>
        <dbReference type="ARBA" id="ARBA00022603"/>
    </source>
</evidence>
<keyword evidence="9 13" id="KW-0694">RNA-binding</keyword>
<feature type="binding site" evidence="13">
    <location>
        <position position="300"/>
    </location>
    <ligand>
        <name>S-adenosyl-L-methionine</name>
        <dbReference type="ChEBI" id="CHEBI:59789"/>
    </ligand>
</feature>
<dbReference type="InterPro" id="IPR035926">
    <property type="entry name" value="NusB-like_sf"/>
</dbReference>
<dbReference type="SUPFAM" id="SSF53335">
    <property type="entry name" value="S-adenosyl-L-methionine-dependent methyltransferases"/>
    <property type="match status" value="1"/>
</dbReference>
<feature type="binding site" evidence="13">
    <location>
        <begin position="276"/>
        <end position="282"/>
    </location>
    <ligand>
        <name>S-adenosyl-L-methionine</name>
        <dbReference type="ChEBI" id="CHEBI:59789"/>
    </ligand>
</feature>
<dbReference type="Pfam" id="PF22458">
    <property type="entry name" value="RsmF-B_ferredox"/>
    <property type="match status" value="1"/>
</dbReference>
<protein>
    <recommendedName>
        <fullName evidence="3">16S rRNA (cytosine(967)-C(5))-methyltransferase</fullName>
        <ecNumber evidence="3">2.1.1.176</ecNumber>
    </recommendedName>
    <alternativeName>
        <fullName evidence="10">16S rRNA m5C967 methyltransferase</fullName>
    </alternativeName>
    <alternativeName>
        <fullName evidence="11">rRNA (cytosine-C(5)-)-methyltransferase RsmB</fullName>
    </alternativeName>
</protein>
<evidence type="ECO:0000256" key="9">
    <source>
        <dbReference type="ARBA" id="ARBA00022884"/>
    </source>
</evidence>
<dbReference type="PANTHER" id="PTHR22807">
    <property type="entry name" value="NOP2 YEAST -RELATED NOL1/NOP2/FMU SUN DOMAIN-CONTAINING"/>
    <property type="match status" value="1"/>
</dbReference>
<dbReference type="CDD" id="cd02440">
    <property type="entry name" value="AdoMet_MTases"/>
    <property type="match status" value="1"/>
</dbReference>
<comment type="catalytic activity">
    <reaction evidence="12">
        <text>cytidine(967) in 16S rRNA + S-adenosyl-L-methionine = 5-methylcytidine(967) in 16S rRNA + S-adenosyl-L-homocysteine + H(+)</text>
        <dbReference type="Rhea" id="RHEA:42748"/>
        <dbReference type="Rhea" id="RHEA-COMP:10219"/>
        <dbReference type="Rhea" id="RHEA-COMP:10220"/>
        <dbReference type="ChEBI" id="CHEBI:15378"/>
        <dbReference type="ChEBI" id="CHEBI:57856"/>
        <dbReference type="ChEBI" id="CHEBI:59789"/>
        <dbReference type="ChEBI" id="CHEBI:74483"/>
        <dbReference type="ChEBI" id="CHEBI:82748"/>
        <dbReference type="EC" id="2.1.1.176"/>
    </reaction>
</comment>
<dbReference type="InterPro" id="IPR029063">
    <property type="entry name" value="SAM-dependent_MTases_sf"/>
</dbReference>
<evidence type="ECO:0000256" key="3">
    <source>
        <dbReference type="ARBA" id="ARBA00012140"/>
    </source>
</evidence>
<dbReference type="PRINTS" id="PR02008">
    <property type="entry name" value="RCMTFAMILY"/>
</dbReference>
<dbReference type="GO" id="GO:0070475">
    <property type="term" value="P:rRNA base methylation"/>
    <property type="evidence" value="ECO:0007669"/>
    <property type="project" value="TreeGrafter"/>
</dbReference>
<evidence type="ECO:0000256" key="10">
    <source>
        <dbReference type="ARBA" id="ARBA00030399"/>
    </source>
</evidence>
<reference evidence="15" key="1">
    <citation type="submission" date="2017-08" db="EMBL/GenBank/DDBJ databases">
        <authorList>
            <person name="Imhoff J.F."/>
            <person name="Rahn T."/>
            <person name="Kuenzel S."/>
            <person name="Neulinger S.C."/>
        </authorList>
    </citation>
    <scope>NUCLEOTIDE SEQUENCE</scope>
    <source>
        <strain evidence="15">DSM 11080</strain>
    </source>
</reference>
<dbReference type="Gene3D" id="3.30.70.1170">
    <property type="entry name" value="Sun protein, domain 3"/>
    <property type="match status" value="1"/>
</dbReference>
<keyword evidence="6 13" id="KW-0489">Methyltransferase</keyword>
<dbReference type="Gene3D" id="1.10.287.730">
    <property type="entry name" value="Helix hairpin bin"/>
    <property type="match status" value="1"/>
</dbReference>
<dbReference type="InterPro" id="IPR006027">
    <property type="entry name" value="NusB_RsmB_TIM44"/>
</dbReference>
<dbReference type="FunFam" id="3.40.50.150:FF:000022">
    <property type="entry name" value="Ribosomal RNA small subunit methyltransferase B"/>
    <property type="match status" value="1"/>
</dbReference>
<gene>
    <name evidence="15" type="ORF">CKO40_00775</name>
</gene>
<evidence type="ECO:0000256" key="11">
    <source>
        <dbReference type="ARBA" id="ARBA00031088"/>
    </source>
</evidence>
<dbReference type="Pfam" id="PF01029">
    <property type="entry name" value="NusB"/>
    <property type="match status" value="1"/>
</dbReference>
<dbReference type="InterPro" id="IPR054728">
    <property type="entry name" value="RsmB-like_ferredoxin"/>
</dbReference>
<feature type="domain" description="SAM-dependent MTase RsmB/NOP-type" evidence="14">
    <location>
        <begin position="186"/>
        <end position="456"/>
    </location>
</feature>
<keyword evidence="4" id="KW-0963">Cytoplasm</keyword>
<dbReference type="InterPro" id="IPR049560">
    <property type="entry name" value="MeTrfase_RsmB-F_NOP2_cat"/>
</dbReference>
<dbReference type="EMBL" id="NRSJ01000001">
    <property type="protein sequence ID" value="MBK1703119.1"/>
    <property type="molecule type" value="Genomic_DNA"/>
</dbReference>
<evidence type="ECO:0000259" key="14">
    <source>
        <dbReference type="PROSITE" id="PS51686"/>
    </source>
</evidence>
<dbReference type="Proteomes" id="UP001296776">
    <property type="component" value="Unassembled WGS sequence"/>
</dbReference>
<evidence type="ECO:0000256" key="8">
    <source>
        <dbReference type="ARBA" id="ARBA00022691"/>
    </source>
</evidence>
<dbReference type="NCBIfam" id="NF008149">
    <property type="entry name" value="PRK10901.1"/>
    <property type="match status" value="1"/>
</dbReference>
<keyword evidence="16" id="KW-1185">Reference proteome</keyword>
<dbReference type="PANTHER" id="PTHR22807:SF61">
    <property type="entry name" value="NOL1_NOP2_SUN FAMILY PROTEIN _ ANTITERMINATION NUSB DOMAIN-CONTAINING PROTEIN"/>
    <property type="match status" value="1"/>
</dbReference>
<dbReference type="SUPFAM" id="SSF48013">
    <property type="entry name" value="NusB-like"/>
    <property type="match status" value="1"/>
</dbReference>
<proteinExistence type="inferred from homology"/>
<dbReference type="GO" id="GO:0003723">
    <property type="term" value="F:RNA binding"/>
    <property type="evidence" value="ECO:0007669"/>
    <property type="project" value="UniProtKB-UniRule"/>
</dbReference>
<dbReference type="InterPro" id="IPR023267">
    <property type="entry name" value="RCMT"/>
</dbReference>
<evidence type="ECO:0000256" key="7">
    <source>
        <dbReference type="ARBA" id="ARBA00022679"/>
    </source>
</evidence>
<keyword evidence="5" id="KW-0698">rRNA processing</keyword>
<evidence type="ECO:0000256" key="12">
    <source>
        <dbReference type="ARBA" id="ARBA00047283"/>
    </source>
</evidence>
<comment type="subcellular location">
    <subcellularLocation>
        <location evidence="2">Cytoplasm</location>
    </subcellularLocation>
</comment>
<comment type="function">
    <text evidence="1">Specifically methylates the cytosine at position 967 (m5C967) of 16S rRNA.</text>
</comment>
<dbReference type="Gene3D" id="1.10.940.10">
    <property type="entry name" value="NusB-like"/>
    <property type="match status" value="1"/>
</dbReference>
<dbReference type="Gene3D" id="3.40.50.150">
    <property type="entry name" value="Vaccinia Virus protein VP39"/>
    <property type="match status" value="1"/>
</dbReference>
<keyword evidence="7 13" id="KW-0808">Transferase</keyword>
<evidence type="ECO:0000256" key="5">
    <source>
        <dbReference type="ARBA" id="ARBA00022552"/>
    </source>
</evidence>
<keyword evidence="8 13" id="KW-0949">S-adenosyl-L-methionine</keyword>
<dbReference type="RefSeq" id="WP_200343796.1">
    <property type="nucleotide sequence ID" value="NZ_NRSJ01000001.1"/>
</dbReference>
<dbReference type="Pfam" id="PF01189">
    <property type="entry name" value="Methyltr_RsmB-F"/>
    <property type="match status" value="1"/>
</dbReference>
<dbReference type="GO" id="GO:0006355">
    <property type="term" value="P:regulation of DNA-templated transcription"/>
    <property type="evidence" value="ECO:0007669"/>
    <property type="project" value="InterPro"/>
</dbReference>
<dbReference type="InterPro" id="IPR001678">
    <property type="entry name" value="MeTrfase_RsmB-F_NOP2_dom"/>
</dbReference>
<accession>A0AAJ0U0J3</accession>
<evidence type="ECO:0000256" key="2">
    <source>
        <dbReference type="ARBA" id="ARBA00004496"/>
    </source>
</evidence>
<dbReference type="NCBIfam" id="TIGR00563">
    <property type="entry name" value="rsmB"/>
    <property type="match status" value="1"/>
</dbReference>
<organism evidence="15 16">
    <name type="scientific">Halochromatium glycolicum</name>
    <dbReference type="NCBI Taxonomy" id="85075"/>
    <lineage>
        <taxon>Bacteria</taxon>
        <taxon>Pseudomonadati</taxon>
        <taxon>Pseudomonadota</taxon>
        <taxon>Gammaproteobacteria</taxon>
        <taxon>Chromatiales</taxon>
        <taxon>Chromatiaceae</taxon>
        <taxon>Halochromatium</taxon>
    </lineage>
</organism>
<dbReference type="GO" id="GO:0005829">
    <property type="term" value="C:cytosol"/>
    <property type="evidence" value="ECO:0007669"/>
    <property type="project" value="TreeGrafter"/>
</dbReference>
<sequence length="465" mass="50238">MRSAPSRAKPVSKSAQAGSDAAAKGAAVRASAARLVHAVRADGRSLTDALAASAAQPAARDEALLSELAFGTLRLLPRLEAIADQLLQRPLKPNDRIIGSLLLVGLYQLIALRIPDHAAVSATVAATRQLERPRAAGLINATLRRFQRERSEILAEVERDDQAHWLLPQWLLQRIRQAWPNDWQAIATASSGRGPMFVRINPLQIAPSAYAERLAAAGIEADPLSERPGGLRLQQPLASDKLPGFAEGEVSIQDAGAQWAAPLLAPQPSERVLDACAAPGGKTAHLLEYTGGRLELTALDSSAKRLEALRANLRRLGLDARVRIGDAGIPDPSWADGSYQRILLDAPCSATGVIRRHPDIKCLRRDKDIAALVQTQAALLDALWQHLAPNGKLLYVTCSLLPDENEEQITAFLARQHDARERPLPAKVGRACRHGRQLLPTEEGPDGFYFALLQKDPASGNETRP</sequence>
<dbReference type="AlphaFoldDB" id="A0AAJ0U0J3"/>
<dbReference type="EC" id="2.1.1.176" evidence="3"/>
<feature type="binding site" evidence="13">
    <location>
        <position position="326"/>
    </location>
    <ligand>
        <name>S-adenosyl-L-methionine</name>
        <dbReference type="ChEBI" id="CHEBI:59789"/>
    </ligand>
</feature>
<reference evidence="15" key="2">
    <citation type="journal article" date="2020" name="Microorganisms">
        <title>Osmotic Adaptation and Compatible Solute Biosynthesis of Phototrophic Bacteria as Revealed from Genome Analyses.</title>
        <authorList>
            <person name="Imhoff J.F."/>
            <person name="Rahn T."/>
            <person name="Kunzel S."/>
            <person name="Keller A."/>
            <person name="Neulinger S.C."/>
        </authorList>
    </citation>
    <scope>NUCLEOTIDE SEQUENCE</scope>
    <source>
        <strain evidence="15">DSM 11080</strain>
    </source>
</reference>